<gene>
    <name evidence="1" type="ORF">PACLA_8A050725</name>
</gene>
<dbReference type="EMBL" id="CACRXK020002243">
    <property type="protein sequence ID" value="CAB3993346.1"/>
    <property type="molecule type" value="Genomic_DNA"/>
</dbReference>
<protein>
    <submittedName>
        <fullName evidence="1">Uncharacterized protein</fullName>
    </submittedName>
</protein>
<accession>A0A7D9HUU0</accession>
<name>A0A7D9HUU0_PARCT</name>
<evidence type="ECO:0000313" key="1">
    <source>
        <dbReference type="EMBL" id="CAB3993346.1"/>
    </source>
</evidence>
<organism evidence="1 2">
    <name type="scientific">Paramuricea clavata</name>
    <name type="common">Red gorgonian</name>
    <name type="synonym">Violescent sea-whip</name>
    <dbReference type="NCBI Taxonomy" id="317549"/>
    <lineage>
        <taxon>Eukaryota</taxon>
        <taxon>Metazoa</taxon>
        <taxon>Cnidaria</taxon>
        <taxon>Anthozoa</taxon>
        <taxon>Octocorallia</taxon>
        <taxon>Malacalcyonacea</taxon>
        <taxon>Plexauridae</taxon>
        <taxon>Paramuricea</taxon>
    </lineage>
</organism>
<dbReference type="Proteomes" id="UP001152795">
    <property type="component" value="Unassembled WGS sequence"/>
</dbReference>
<sequence length="135" mass="15794">MDRKQETSSESIHDYIECSTLQQSYLESSTARSFEQIISRKLANKTIEHNSEQIPQLKSEFSSSLGDVISTTNCATGKWQLSQNIGNSETMRWQDCCDDPIKESQRMEKYKTDRRQRYYDHAKNKTTTSRYYAEI</sequence>
<dbReference type="OrthoDB" id="10017439at2759"/>
<comment type="caution">
    <text evidence="1">The sequence shown here is derived from an EMBL/GenBank/DDBJ whole genome shotgun (WGS) entry which is preliminary data.</text>
</comment>
<dbReference type="AlphaFoldDB" id="A0A7D9HUU0"/>
<evidence type="ECO:0000313" key="2">
    <source>
        <dbReference type="Proteomes" id="UP001152795"/>
    </source>
</evidence>
<reference evidence="1" key="1">
    <citation type="submission" date="2020-04" db="EMBL/GenBank/DDBJ databases">
        <authorList>
            <person name="Alioto T."/>
            <person name="Alioto T."/>
            <person name="Gomez Garrido J."/>
        </authorList>
    </citation>
    <scope>NUCLEOTIDE SEQUENCE</scope>
    <source>
        <strain evidence="1">A484AB</strain>
    </source>
</reference>
<keyword evidence="2" id="KW-1185">Reference proteome</keyword>
<proteinExistence type="predicted"/>